<dbReference type="Proteomes" id="UP000605986">
    <property type="component" value="Unassembled WGS sequence"/>
</dbReference>
<dbReference type="Gene3D" id="3.30.300.30">
    <property type="match status" value="1"/>
</dbReference>
<proteinExistence type="predicted"/>
<dbReference type="InterPro" id="IPR042099">
    <property type="entry name" value="ANL_N_sf"/>
</dbReference>
<evidence type="ECO:0000259" key="1">
    <source>
        <dbReference type="Pfam" id="PF00501"/>
    </source>
</evidence>
<dbReference type="Pfam" id="PF13193">
    <property type="entry name" value="AMP-binding_C"/>
    <property type="match status" value="1"/>
</dbReference>
<keyword evidence="4" id="KW-1185">Reference proteome</keyword>
<organism evidence="3 4">
    <name type="scientific">Fusarium austroafricanum</name>
    <dbReference type="NCBI Taxonomy" id="2364996"/>
    <lineage>
        <taxon>Eukaryota</taxon>
        <taxon>Fungi</taxon>
        <taxon>Dikarya</taxon>
        <taxon>Ascomycota</taxon>
        <taxon>Pezizomycotina</taxon>
        <taxon>Sordariomycetes</taxon>
        <taxon>Hypocreomycetidae</taxon>
        <taxon>Hypocreales</taxon>
        <taxon>Nectriaceae</taxon>
        <taxon>Fusarium</taxon>
        <taxon>Fusarium concolor species complex</taxon>
    </lineage>
</organism>
<keyword evidence="3" id="KW-0436">Ligase</keyword>
<evidence type="ECO:0000313" key="3">
    <source>
        <dbReference type="EMBL" id="KAF4448429.1"/>
    </source>
</evidence>
<dbReference type="GO" id="GO:0016405">
    <property type="term" value="F:CoA-ligase activity"/>
    <property type="evidence" value="ECO:0007669"/>
    <property type="project" value="TreeGrafter"/>
</dbReference>
<accession>A0A8H4KES4</accession>
<evidence type="ECO:0000313" key="4">
    <source>
        <dbReference type="Proteomes" id="UP000605986"/>
    </source>
</evidence>
<dbReference type="InterPro" id="IPR045851">
    <property type="entry name" value="AMP-bd_C_sf"/>
</dbReference>
<protein>
    <submittedName>
        <fullName evidence="3">Putative phenylacetyl-CoA ligase</fullName>
    </submittedName>
</protein>
<dbReference type="InterPro" id="IPR000873">
    <property type="entry name" value="AMP-dep_synth/lig_dom"/>
</dbReference>
<reference evidence="3" key="1">
    <citation type="submission" date="2020-01" db="EMBL/GenBank/DDBJ databases">
        <title>Identification and distribution of gene clusters putatively required for synthesis of sphingolipid metabolism inhibitors in phylogenetically diverse species of the filamentous fungus Fusarium.</title>
        <authorList>
            <person name="Kim H.-S."/>
            <person name="Busman M."/>
            <person name="Brown D.W."/>
            <person name="Divon H."/>
            <person name="Uhlig S."/>
            <person name="Proctor R.H."/>
        </authorList>
    </citation>
    <scope>NUCLEOTIDE SEQUENCE</scope>
    <source>
        <strain evidence="3">NRRL 53441</strain>
    </source>
</reference>
<evidence type="ECO:0000259" key="2">
    <source>
        <dbReference type="Pfam" id="PF13193"/>
    </source>
</evidence>
<dbReference type="OrthoDB" id="6509636at2759"/>
<dbReference type="InterPro" id="IPR025110">
    <property type="entry name" value="AMP-bd_C"/>
</dbReference>
<dbReference type="PANTHER" id="PTHR24096">
    <property type="entry name" value="LONG-CHAIN-FATTY-ACID--COA LIGASE"/>
    <property type="match status" value="1"/>
</dbReference>
<name>A0A8H4KES4_9HYPO</name>
<dbReference type="Pfam" id="PF00501">
    <property type="entry name" value="AMP-binding"/>
    <property type="match status" value="1"/>
</dbReference>
<sequence>MVFLPPSWVPDITSYIPPTTTVGEWALESRRATASVQPPFICALTGNKYTSKDVRENINALAKALCHELEWSPNQGTGEDKVIGVLGVNSLDFLVVCWAIHRIGGIALLLQPTTSAVEIASHMTKANCDILITCDELLPSCGEILNRLPKTPRKVYSMNTSTTPLTNFSGEIKCLPQLYEEGNSLPEIEKLQPRDAFREIAFYLTTSGTSGPQKLAKITHAAMIANVVQATAFESAAGGSKYSNVALAVLPLSHGYGLVTTHCMYSRGDSAILHPNFNMQLVLKSIQEYRIGRLYLVPSVIAALAANPVLFEIFDLSSAHDIVLGAAACSDSVTKKINSLMPHWKLLVGYGLTECVSIVTYSRSADIMPGSSGVLLPSNQARLLDQDGQEVNTYNTPGQLYVKSAALIPGYLGDDAGNTDFVVDGWLPTGDICFFRRSPHGDDHLFLVDRLKDMIKVKGLQVNPAEIEELLRKQPGVIDAAVIGIHDDDAGERPLAFVVPVTQEMTDQQRKELILQLDESVKAEFDETHWLRKQVRFIDELPRGQSGKVLKRILREKVKQMDQSTVNGTNGVNGINGAKGTNGTIKV</sequence>
<dbReference type="SUPFAM" id="SSF56801">
    <property type="entry name" value="Acetyl-CoA synthetase-like"/>
    <property type="match status" value="1"/>
</dbReference>
<dbReference type="EMBL" id="JAADJG010000340">
    <property type="protein sequence ID" value="KAF4448429.1"/>
    <property type="molecule type" value="Genomic_DNA"/>
</dbReference>
<dbReference type="AlphaFoldDB" id="A0A8H4KES4"/>
<gene>
    <name evidence="3" type="ORF">F53441_8152</name>
</gene>
<feature type="domain" description="AMP-binding enzyme C-terminal" evidence="2">
    <location>
        <begin position="466"/>
        <end position="548"/>
    </location>
</feature>
<feature type="domain" description="AMP-dependent synthetase/ligase" evidence="1">
    <location>
        <begin position="44"/>
        <end position="412"/>
    </location>
</feature>
<dbReference type="PANTHER" id="PTHR24096:SF422">
    <property type="entry name" value="BCDNA.GH02901"/>
    <property type="match status" value="1"/>
</dbReference>
<dbReference type="Gene3D" id="3.40.50.12780">
    <property type="entry name" value="N-terminal domain of ligase-like"/>
    <property type="match status" value="1"/>
</dbReference>
<comment type="caution">
    <text evidence="3">The sequence shown here is derived from an EMBL/GenBank/DDBJ whole genome shotgun (WGS) entry which is preliminary data.</text>
</comment>